<evidence type="ECO:0000259" key="3">
    <source>
        <dbReference type="PROSITE" id="PS50056"/>
    </source>
</evidence>
<dbReference type="GO" id="GO:0016791">
    <property type="term" value="F:phosphatase activity"/>
    <property type="evidence" value="ECO:0007669"/>
    <property type="project" value="TreeGrafter"/>
</dbReference>
<dbReference type="InterPro" id="IPR000387">
    <property type="entry name" value="Tyr_Pase_dom"/>
</dbReference>
<gene>
    <name evidence="4" type="ORF">E2B99_11435</name>
</gene>
<protein>
    <submittedName>
        <fullName evidence="4">Protein-tyrosine-phosphatase</fullName>
    </submittedName>
</protein>
<keyword evidence="5" id="KW-1185">Reference proteome</keyword>
<feature type="chain" id="PRO_5021196731" evidence="2">
    <location>
        <begin position="24"/>
        <end position="178"/>
    </location>
</feature>
<reference evidence="4 5" key="1">
    <citation type="submission" date="2019-03" db="EMBL/GenBank/DDBJ databases">
        <title>Alkanindiges illinoisensis: a potential pathogenic isolated from ascites of a gastric cancer patient with abdominal metastasis.</title>
        <authorList>
            <person name="Hu X."/>
            <person name="Yang B."/>
            <person name="Yan X."/>
            <person name="Lin L."/>
            <person name="Zhao H."/>
            <person name="Zhou F."/>
            <person name="Su B."/>
            <person name="Chen J."/>
            <person name="Rui Y."/>
            <person name="Wang Q."/>
            <person name="Zheng L."/>
        </authorList>
    </citation>
    <scope>NUCLEOTIDE SEQUENCE [LARGE SCALE GENOMIC DNA]</scope>
    <source>
        <strain evidence="4 5">NFYY 23406</strain>
    </source>
</reference>
<dbReference type="InterPro" id="IPR029021">
    <property type="entry name" value="Prot-tyrosine_phosphatase-like"/>
</dbReference>
<keyword evidence="2" id="KW-0732">Signal</keyword>
<accession>A0A4Y7XAK4</accession>
<sequence length="178" mass="20692">MTKLLYYRFCVLFAGLMTFSCMASRVISEQRPLDWATSIDQSRNFYQVTPTLYRSEQPNRPSALELEKLNIRTVINLREWHSDDEVLGKTGIRLIRIPIKTWNIHDWQIAQALVEIEKGNLYGNVLVHCQHGSDRTGLVIAMYRIIYQHWPIEKAELEMKQGVMGFMGSGRILATFSR</sequence>
<proteinExistence type="inferred from homology"/>
<organism evidence="4 5">
    <name type="scientific">Alkanindiges illinoisensis</name>
    <dbReference type="NCBI Taxonomy" id="197183"/>
    <lineage>
        <taxon>Bacteria</taxon>
        <taxon>Pseudomonadati</taxon>
        <taxon>Pseudomonadota</taxon>
        <taxon>Gammaproteobacteria</taxon>
        <taxon>Moraxellales</taxon>
        <taxon>Moraxellaceae</taxon>
        <taxon>Alkanindiges</taxon>
    </lineage>
</organism>
<dbReference type="Gene3D" id="3.90.190.10">
    <property type="entry name" value="Protein tyrosine phosphatase superfamily"/>
    <property type="match status" value="1"/>
</dbReference>
<dbReference type="SUPFAM" id="SSF52799">
    <property type="entry name" value="(Phosphotyrosine protein) phosphatases II"/>
    <property type="match status" value="1"/>
</dbReference>
<name>A0A4Y7XAK4_9GAMM</name>
<dbReference type="Proteomes" id="UP000297834">
    <property type="component" value="Unassembled WGS sequence"/>
</dbReference>
<dbReference type="InterPro" id="IPR004861">
    <property type="entry name" value="Siw14-like"/>
</dbReference>
<comment type="caution">
    <text evidence="4">The sequence shown here is derived from an EMBL/GenBank/DDBJ whole genome shotgun (WGS) entry which is preliminary data.</text>
</comment>
<dbReference type="InterPro" id="IPR016130">
    <property type="entry name" value="Tyr_Pase_AS"/>
</dbReference>
<dbReference type="AlphaFoldDB" id="A0A4Y7XAK4"/>
<dbReference type="PROSITE" id="PS00383">
    <property type="entry name" value="TYR_PHOSPHATASE_1"/>
    <property type="match status" value="1"/>
</dbReference>
<evidence type="ECO:0000256" key="1">
    <source>
        <dbReference type="ARBA" id="ARBA00009580"/>
    </source>
</evidence>
<evidence type="ECO:0000256" key="2">
    <source>
        <dbReference type="SAM" id="SignalP"/>
    </source>
</evidence>
<comment type="similarity">
    <text evidence="1">Belongs to the protein-tyrosine phosphatase family.</text>
</comment>
<evidence type="ECO:0000313" key="5">
    <source>
        <dbReference type="Proteomes" id="UP000297834"/>
    </source>
</evidence>
<dbReference type="Pfam" id="PF03162">
    <property type="entry name" value="Y_phosphatase2"/>
    <property type="match status" value="1"/>
</dbReference>
<dbReference type="PANTHER" id="PTHR31126:SF72">
    <property type="entry name" value="DUAL SPECIFICITY PROTEIN PHOSPHATASE TPBA"/>
    <property type="match status" value="1"/>
</dbReference>
<dbReference type="OrthoDB" id="9814896at2"/>
<dbReference type="PROSITE" id="PS51257">
    <property type="entry name" value="PROKAR_LIPOPROTEIN"/>
    <property type="match status" value="1"/>
</dbReference>
<feature type="signal peptide" evidence="2">
    <location>
        <begin position="1"/>
        <end position="23"/>
    </location>
</feature>
<evidence type="ECO:0000313" key="4">
    <source>
        <dbReference type="EMBL" id="TEU24707.1"/>
    </source>
</evidence>
<feature type="domain" description="Tyrosine specific protein phosphatases" evidence="3">
    <location>
        <begin position="107"/>
        <end position="161"/>
    </location>
</feature>
<dbReference type="PROSITE" id="PS50056">
    <property type="entry name" value="TYR_PHOSPHATASE_2"/>
    <property type="match status" value="1"/>
</dbReference>
<dbReference type="PANTHER" id="PTHR31126">
    <property type="entry name" value="TYROSINE-PROTEIN PHOSPHATASE"/>
    <property type="match status" value="1"/>
</dbReference>
<dbReference type="EMBL" id="SNTY01000058">
    <property type="protein sequence ID" value="TEU24707.1"/>
    <property type="molecule type" value="Genomic_DNA"/>
</dbReference>